<sequence>MSDEITLSPASGAVKVNLISRYLAEAIAATSVQHPEWLQPQYQNLPYSSDKFKVKLMAKLAATLAKAPRPDDIPLKVIKICDTFLVPGFLVSADFAMLMGKIGQLIYPEALQGKNGNKPLLRVNDLNGKGVAEVPPNSKGAGSSAIAILLLDAENLQLDAEIEQFLAEICTYPIQIKIAFANWRNMGLKDEDFHRRGYELIHVPAGKDSADVKMATVGSTIFVHYPDAKEVFVCSSDRVLVHLCNTLQTHGFTVYQVRQQGKKITAINSKTGARYVRDSGSPPPIPTPDELISQIKSIITSEQAKGNYWLKLSALIADYQNQYQLALEEVIAHHYPSQDIKQFLADNAALVCHQPPNSTELYLTIFTEQVSEVNEENNSLSLSVQLKIESREDLENVLLRVLLEMKKAAATENYFPISNLATEFKNKYGESISDAIKRLNLNLKFITFLQSCDTFYLKKSNGHWAIGLRH</sequence>
<dbReference type="AlphaFoldDB" id="A0A7C3VNE1"/>
<accession>A0A7C3VNE1</accession>
<dbReference type="EMBL" id="DSPX01000234">
    <property type="protein sequence ID" value="HGG03417.1"/>
    <property type="molecule type" value="Genomic_DNA"/>
</dbReference>
<dbReference type="Pfam" id="PF01936">
    <property type="entry name" value="NYN"/>
    <property type="match status" value="1"/>
</dbReference>
<reference evidence="2" key="1">
    <citation type="journal article" date="2020" name="mSystems">
        <title>Genome- and Community-Level Interaction Insights into Carbon Utilization and Element Cycling Functions of Hydrothermarchaeota in Hydrothermal Sediment.</title>
        <authorList>
            <person name="Zhou Z."/>
            <person name="Liu Y."/>
            <person name="Xu W."/>
            <person name="Pan J."/>
            <person name="Luo Z.H."/>
            <person name="Li M."/>
        </authorList>
    </citation>
    <scope>NUCLEOTIDE SEQUENCE [LARGE SCALE GENOMIC DNA]</scope>
    <source>
        <strain evidence="2">SpSt-374</strain>
    </source>
</reference>
<gene>
    <name evidence="2" type="ORF">ENR15_22960</name>
</gene>
<organism evidence="2">
    <name type="scientific">Planktothricoides sp. SpSt-374</name>
    <dbReference type="NCBI Taxonomy" id="2282167"/>
    <lineage>
        <taxon>Bacteria</taxon>
        <taxon>Bacillati</taxon>
        <taxon>Cyanobacteriota</taxon>
        <taxon>Cyanophyceae</taxon>
        <taxon>Oscillatoriophycideae</taxon>
        <taxon>Oscillatoriales</taxon>
        <taxon>Oscillatoriaceae</taxon>
        <taxon>Planktothricoides</taxon>
    </lineage>
</organism>
<evidence type="ECO:0000313" key="2">
    <source>
        <dbReference type="EMBL" id="HGG03417.1"/>
    </source>
</evidence>
<proteinExistence type="predicted"/>
<evidence type="ECO:0000259" key="1">
    <source>
        <dbReference type="Pfam" id="PF01936"/>
    </source>
</evidence>
<dbReference type="InterPro" id="IPR021139">
    <property type="entry name" value="NYN"/>
</dbReference>
<protein>
    <submittedName>
        <fullName evidence="2">NYN domain-containing protein</fullName>
    </submittedName>
</protein>
<feature type="domain" description="NYN" evidence="1">
    <location>
        <begin position="149"/>
        <end position="257"/>
    </location>
</feature>
<name>A0A7C3VNE1_9CYAN</name>
<comment type="caution">
    <text evidence="2">The sequence shown here is derived from an EMBL/GenBank/DDBJ whole genome shotgun (WGS) entry which is preliminary data.</text>
</comment>
<dbReference type="GO" id="GO:0004540">
    <property type="term" value="F:RNA nuclease activity"/>
    <property type="evidence" value="ECO:0007669"/>
    <property type="project" value="InterPro"/>
</dbReference>